<evidence type="ECO:0000256" key="2">
    <source>
        <dbReference type="ARBA" id="ARBA00022603"/>
    </source>
</evidence>
<evidence type="ECO:0000313" key="7">
    <source>
        <dbReference type="RefSeq" id="XP_008567347.1"/>
    </source>
</evidence>
<dbReference type="SUPFAM" id="SSF53335">
    <property type="entry name" value="S-adenosyl-L-methionine-dependent methyltransferases"/>
    <property type="match status" value="1"/>
</dbReference>
<keyword evidence="2" id="KW-0489">Methyltransferase</keyword>
<dbReference type="PANTHER" id="PTHR14614">
    <property type="entry name" value="HEPATOCELLULAR CARCINOMA-ASSOCIATED ANTIGEN"/>
    <property type="match status" value="1"/>
</dbReference>
<organism evidence="6 7">
    <name type="scientific">Galeopterus variegatus</name>
    <name type="common">Malayan flying lemur</name>
    <name type="synonym">Cynocephalus variegatus</name>
    <dbReference type="NCBI Taxonomy" id="482537"/>
    <lineage>
        <taxon>Eukaryota</taxon>
        <taxon>Metazoa</taxon>
        <taxon>Chordata</taxon>
        <taxon>Craniata</taxon>
        <taxon>Vertebrata</taxon>
        <taxon>Euteleostomi</taxon>
        <taxon>Mammalia</taxon>
        <taxon>Eutheria</taxon>
        <taxon>Euarchontoglires</taxon>
        <taxon>Dermoptera</taxon>
        <taxon>Cynocephalidae</taxon>
        <taxon>Galeopterus</taxon>
    </lineage>
</organism>
<dbReference type="Gene3D" id="3.40.50.150">
    <property type="entry name" value="Vaccinia Virus protein VP39"/>
    <property type="match status" value="1"/>
</dbReference>
<dbReference type="InterPro" id="IPR029426">
    <property type="entry name" value="FAM86_N"/>
</dbReference>
<keyword evidence="3" id="KW-0808">Transferase</keyword>
<dbReference type="InterPro" id="IPR019410">
    <property type="entry name" value="Methyltransf_16"/>
</dbReference>
<evidence type="ECO:0000256" key="4">
    <source>
        <dbReference type="ARBA" id="ARBA00022691"/>
    </source>
</evidence>
<dbReference type="PANTHER" id="PTHR14614:SF130">
    <property type="entry name" value="PROTEIN-LYSINE N-METHYLTRANSFERASE EEF2KMT"/>
    <property type="match status" value="1"/>
</dbReference>
<gene>
    <name evidence="7" type="primary">FAM86A</name>
</gene>
<dbReference type="Proteomes" id="UP000694923">
    <property type="component" value="Unplaced"/>
</dbReference>
<keyword evidence="4" id="KW-0949">S-adenosyl-L-methionine</keyword>
<feature type="domain" description="FAM86 N-terminal" evidence="5">
    <location>
        <begin position="11"/>
        <end position="99"/>
    </location>
</feature>
<name>A0ABM0QG56_GALVR</name>
<evidence type="ECO:0000256" key="1">
    <source>
        <dbReference type="ARBA" id="ARBA00005511"/>
    </source>
</evidence>
<evidence type="ECO:0000313" key="6">
    <source>
        <dbReference type="Proteomes" id="UP000694923"/>
    </source>
</evidence>
<accession>A0ABM0QG56</accession>
<dbReference type="RefSeq" id="XP_008567347.1">
    <property type="nucleotide sequence ID" value="XM_008569125.1"/>
</dbReference>
<dbReference type="InterPro" id="IPR029063">
    <property type="entry name" value="SAM-dependent_MTases_sf"/>
</dbReference>
<evidence type="ECO:0000259" key="5">
    <source>
        <dbReference type="Pfam" id="PF14904"/>
    </source>
</evidence>
<dbReference type="Pfam" id="PF14904">
    <property type="entry name" value="FAM86"/>
    <property type="match status" value="1"/>
</dbReference>
<protein>
    <submittedName>
        <fullName evidence="7">Protein FAM86A isoform X1</fullName>
    </submittedName>
</protein>
<dbReference type="Pfam" id="PF10294">
    <property type="entry name" value="Methyltransf_16"/>
    <property type="match status" value="1"/>
</dbReference>
<keyword evidence="6" id="KW-1185">Reference proteome</keyword>
<sequence length="330" mass="36795">MAPEESTETARLLRSFERHYLAARALRSFPWQSLEEKLRDSSDSELLLGILQKTVKHPLCVKHPPSVKYARCFLSELIKKHEAVHMEPLDELYEALAEVLTAKEPTQCHRSYLLPSGDSVTLSESTAIISHGTTGLVTWDAALYLAEWAIENPAAFAHRTVLELGSGAGFTGLAICKTCHPRAYIFSDCHSRVLEQLHGNVLLNGFSFESDITANSGSPTVMLAQLDWDDVTVPQLSAFQSDVVIAADVLYCPEIILSLVRVLQRLSACRKDQRAPDAYVAFTNRNPETCQLFTTELGQAGIRWEAVPCHDQKLFPYQEHSEMAILKLTL</sequence>
<dbReference type="GeneID" id="103587612"/>
<comment type="similarity">
    <text evidence="1">Belongs to the class I-like SAM-binding methyltransferase superfamily. EEF2KMT family.</text>
</comment>
<evidence type="ECO:0000256" key="3">
    <source>
        <dbReference type="ARBA" id="ARBA00022679"/>
    </source>
</evidence>
<reference evidence="7" key="1">
    <citation type="submission" date="2025-08" db="UniProtKB">
        <authorList>
            <consortium name="RefSeq"/>
        </authorList>
    </citation>
    <scope>IDENTIFICATION</scope>
</reference>
<proteinExistence type="inferred from homology"/>